<keyword evidence="7 8" id="KW-0472">Membrane</keyword>
<dbReference type="HOGENOM" id="CLU_004790_0_0_6"/>
<evidence type="ECO:0000256" key="6">
    <source>
        <dbReference type="ARBA" id="ARBA00022989"/>
    </source>
</evidence>
<proteinExistence type="predicted"/>
<keyword evidence="4 8" id="KW-0812">Transmembrane</keyword>
<sequence>MDSVKMNRKGVVYLHWLNGISTFSFAILFSSLSLYLTKNIGLSQVQSNGVVGFFLASNFILHFIAGYLGDKWLSNRLLFATSTIVQSIGLIVLNFSESFVYLGLSLFVIGCGLGSTCINCLITQQFNSQEDELREKAFFHNYGAMNIGFLSGYILSGYIDINDKYEHLFEMSNLINLITVFFIIKSWKHFAKKTVAIRKEIGDGKLGLLLILLIIPILFAGFYYYWLANGLILSIGAAALFYITLLAHGFKNNNERKKIYSFIFLTVSSIVFWMLYFVGPMGVTQFLKYNVNIYVGTYYIPPQWLMNLNSLFVIIGSPLMISLLERLRKKHIIISIPKQFICSLVFIALSFSVLALGILKSSPDGLTSVNWIVAHYFFQAVGELLIAPVGYAMIGHLAPEKLQGLMMGIWMMASGVSVTLSNYFSNLMTQSESLNPFISNEHYMSVFNQLGLYAVLGALILWLFSKTIENSIQKTSNRTIEGIA</sequence>
<evidence type="ECO:0000256" key="8">
    <source>
        <dbReference type="SAM" id="Phobius"/>
    </source>
</evidence>
<keyword evidence="3" id="KW-1003">Cell membrane</keyword>
<feature type="transmembrane region" description="Helical" evidence="8">
    <location>
        <begin position="49"/>
        <end position="69"/>
    </location>
</feature>
<feature type="transmembrane region" description="Helical" evidence="8">
    <location>
        <begin position="167"/>
        <end position="185"/>
    </location>
</feature>
<accession>Q5WS04</accession>
<dbReference type="EMBL" id="CR628339">
    <property type="protein sequence ID" value="CAH17322.1"/>
    <property type="molecule type" value="Genomic_DNA"/>
</dbReference>
<dbReference type="PROSITE" id="PS50850">
    <property type="entry name" value="MFS"/>
    <property type="match status" value="1"/>
</dbReference>
<keyword evidence="2" id="KW-0813">Transport</keyword>
<dbReference type="PROSITE" id="PS50993">
    <property type="entry name" value="NIDOGEN_G2"/>
    <property type="match status" value="1"/>
</dbReference>
<dbReference type="InterPro" id="IPR036259">
    <property type="entry name" value="MFS_trans_sf"/>
</dbReference>
<feature type="transmembrane region" description="Helical" evidence="8">
    <location>
        <begin position="444"/>
        <end position="464"/>
    </location>
</feature>
<organism evidence="11 12">
    <name type="scientific">Legionella pneumophila (strain Lens)</name>
    <dbReference type="NCBI Taxonomy" id="297245"/>
    <lineage>
        <taxon>Bacteria</taxon>
        <taxon>Pseudomonadati</taxon>
        <taxon>Pseudomonadota</taxon>
        <taxon>Gammaproteobacteria</taxon>
        <taxon>Legionellales</taxon>
        <taxon>Legionellaceae</taxon>
        <taxon>Legionella</taxon>
    </lineage>
</organism>
<feature type="transmembrane region" description="Helical" evidence="8">
    <location>
        <begin position="76"/>
        <end position="93"/>
    </location>
</feature>
<dbReference type="SUPFAM" id="SSF103473">
    <property type="entry name" value="MFS general substrate transporter"/>
    <property type="match status" value="1"/>
</dbReference>
<geneLocation type="plasmid" evidence="11 12">
    <name>pLPL</name>
</geneLocation>
<dbReference type="Gene3D" id="1.20.1250.20">
    <property type="entry name" value="MFS general substrate transporter like domains"/>
    <property type="match status" value="1"/>
</dbReference>
<feature type="transmembrane region" description="Helical" evidence="8">
    <location>
        <begin position="12"/>
        <end position="37"/>
    </location>
</feature>
<keyword evidence="5" id="KW-0653">Protein transport</keyword>
<feature type="transmembrane region" description="Helical" evidence="8">
    <location>
        <begin position="231"/>
        <end position="250"/>
    </location>
</feature>
<feature type="domain" description="Nidogen G2 beta-barrel" evidence="10">
    <location>
        <begin position="398"/>
        <end position="484"/>
    </location>
</feature>
<evidence type="ECO:0000256" key="4">
    <source>
        <dbReference type="ARBA" id="ARBA00022692"/>
    </source>
</evidence>
<feature type="transmembrane region" description="Helical" evidence="8">
    <location>
        <begin position="336"/>
        <end position="359"/>
    </location>
</feature>
<dbReference type="GO" id="GO:0005886">
    <property type="term" value="C:plasma membrane"/>
    <property type="evidence" value="ECO:0007669"/>
    <property type="project" value="UniProtKB-SubCell"/>
</dbReference>
<feature type="transmembrane region" description="Helical" evidence="8">
    <location>
        <begin position="405"/>
        <end position="424"/>
    </location>
</feature>
<dbReference type="InterPro" id="IPR000109">
    <property type="entry name" value="POT_fam"/>
</dbReference>
<dbReference type="InterPro" id="IPR005279">
    <property type="entry name" value="Dipep/tripep_permease"/>
</dbReference>
<name>Q5WS04_LEGPL</name>
<evidence type="ECO:0000313" key="12">
    <source>
        <dbReference type="Proteomes" id="UP000002517"/>
    </source>
</evidence>
<evidence type="ECO:0000256" key="3">
    <source>
        <dbReference type="ARBA" id="ARBA00022475"/>
    </source>
</evidence>
<dbReference type="GO" id="GO:1904680">
    <property type="term" value="F:peptide transmembrane transporter activity"/>
    <property type="evidence" value="ECO:0007669"/>
    <property type="project" value="InterPro"/>
</dbReference>
<evidence type="ECO:0000256" key="1">
    <source>
        <dbReference type="ARBA" id="ARBA00004651"/>
    </source>
</evidence>
<dbReference type="RefSeq" id="WP_011212594.1">
    <property type="nucleotide sequence ID" value="NC_006366.1"/>
</dbReference>
<evidence type="ECO:0000259" key="9">
    <source>
        <dbReference type="PROSITE" id="PS50850"/>
    </source>
</evidence>
<dbReference type="NCBIfam" id="TIGR00924">
    <property type="entry name" value="yjdL_sub1_fam"/>
    <property type="match status" value="1"/>
</dbReference>
<feature type="transmembrane region" description="Helical" evidence="8">
    <location>
        <begin position="143"/>
        <end position="161"/>
    </location>
</feature>
<feature type="domain" description="Major facilitator superfamily (MFS) profile" evidence="9">
    <location>
        <begin position="1"/>
        <end position="469"/>
    </location>
</feature>
<dbReference type="AlphaFoldDB" id="Q5WS04"/>
<keyword evidence="11" id="KW-0614">Plasmid</keyword>
<protein>
    <recommendedName>
        <fullName evidence="13">MFS transporter</fullName>
    </recommendedName>
</protein>
<dbReference type="Proteomes" id="UP000002517">
    <property type="component" value="Plasmid pLPL"/>
</dbReference>
<evidence type="ECO:0000256" key="7">
    <source>
        <dbReference type="ARBA" id="ARBA00023136"/>
    </source>
</evidence>
<dbReference type="InterPro" id="IPR020846">
    <property type="entry name" value="MFS_dom"/>
</dbReference>
<evidence type="ECO:0000256" key="5">
    <source>
        <dbReference type="ARBA" id="ARBA00022856"/>
    </source>
</evidence>
<evidence type="ECO:0000256" key="2">
    <source>
        <dbReference type="ARBA" id="ARBA00022448"/>
    </source>
</evidence>
<reference evidence="11 12" key="1">
    <citation type="journal article" date="2004" name="Nat. Genet.">
        <title>Evidence in the Legionella pneumophila genome for exploitation of host cell functions and high genome plasticity.</title>
        <authorList>
            <person name="Cazalet C."/>
            <person name="Rusniok C."/>
            <person name="Bruggemann H."/>
            <person name="Zidane N."/>
            <person name="Magnier A."/>
            <person name="Ma L."/>
            <person name="Tichit M."/>
            <person name="Jarraud S."/>
            <person name="Bouchier C."/>
            <person name="Vandenesch F."/>
            <person name="Kunst F."/>
            <person name="Etienne J."/>
            <person name="Glaser P."/>
            <person name="Buchrieser C."/>
        </authorList>
    </citation>
    <scope>NUCLEOTIDE SEQUENCE [LARGE SCALE GENOMIC DNA]</scope>
    <source>
        <strain evidence="11 12">Lens</strain>
        <plasmid evidence="12">Plasmid pLPL</plasmid>
    </source>
</reference>
<dbReference type="Pfam" id="PF00854">
    <property type="entry name" value="PTR2"/>
    <property type="match status" value="1"/>
</dbReference>
<evidence type="ECO:0000313" key="11">
    <source>
        <dbReference type="EMBL" id="CAH17322.1"/>
    </source>
</evidence>
<evidence type="ECO:0008006" key="13">
    <source>
        <dbReference type="Google" id="ProtNLM"/>
    </source>
</evidence>
<feature type="transmembrane region" description="Helical" evidence="8">
    <location>
        <begin position="262"/>
        <end position="284"/>
    </location>
</feature>
<gene>
    <name evidence="11" type="ordered locus">plpl0003</name>
</gene>
<feature type="transmembrane region" description="Helical" evidence="8">
    <location>
        <begin position="304"/>
        <end position="324"/>
    </location>
</feature>
<dbReference type="PANTHER" id="PTHR23517:SF15">
    <property type="entry name" value="PROTON-DEPENDENT OLIGOPEPTIDE FAMILY TRANSPORT PROTEIN"/>
    <property type="match status" value="1"/>
</dbReference>
<comment type="subcellular location">
    <subcellularLocation>
        <location evidence="1">Cell membrane</location>
        <topology evidence="1">Multi-pass membrane protein</topology>
    </subcellularLocation>
</comment>
<evidence type="ECO:0000259" key="10">
    <source>
        <dbReference type="PROSITE" id="PS50993"/>
    </source>
</evidence>
<dbReference type="InterPro" id="IPR050171">
    <property type="entry name" value="MFS_Transporters"/>
</dbReference>
<feature type="transmembrane region" description="Helical" evidence="8">
    <location>
        <begin position="371"/>
        <end position="393"/>
    </location>
</feature>
<keyword evidence="6 8" id="KW-1133">Transmembrane helix</keyword>
<keyword evidence="5" id="KW-0571">Peptide transport</keyword>
<dbReference type="KEGG" id="lpf:plpl0003"/>
<dbReference type="GO" id="GO:0015833">
    <property type="term" value="P:peptide transport"/>
    <property type="evidence" value="ECO:0007669"/>
    <property type="project" value="UniProtKB-KW"/>
</dbReference>
<feature type="transmembrane region" description="Helical" evidence="8">
    <location>
        <begin position="99"/>
        <end position="122"/>
    </location>
</feature>
<dbReference type="PANTHER" id="PTHR23517">
    <property type="entry name" value="RESISTANCE PROTEIN MDTM, PUTATIVE-RELATED-RELATED"/>
    <property type="match status" value="1"/>
</dbReference>
<feature type="transmembrane region" description="Helical" evidence="8">
    <location>
        <begin position="206"/>
        <end position="225"/>
    </location>
</feature>
<dbReference type="InterPro" id="IPR006605">
    <property type="entry name" value="G2_nidogen/fibulin_G2F"/>
</dbReference>